<protein>
    <submittedName>
        <fullName evidence="3">Uncharacterized protein</fullName>
    </submittedName>
</protein>
<dbReference type="EMBL" id="FNEW01000001">
    <property type="protein sequence ID" value="SDJ28405.1"/>
    <property type="molecule type" value="Genomic_DNA"/>
</dbReference>
<comment type="caution">
    <text evidence="3">The sequence shown here is derived from an EMBL/GenBank/DDBJ whole genome shotgun (WGS) entry which is preliminary data.</text>
</comment>
<keyword evidence="1" id="KW-0175">Coiled coil</keyword>
<organism evidence="3 4">
    <name type="scientific">Agrobacterium fabrum</name>
    <dbReference type="NCBI Taxonomy" id="1176649"/>
    <lineage>
        <taxon>Bacteria</taxon>
        <taxon>Pseudomonadati</taxon>
        <taxon>Pseudomonadota</taxon>
        <taxon>Alphaproteobacteria</taxon>
        <taxon>Hyphomicrobiales</taxon>
        <taxon>Rhizobiaceae</taxon>
        <taxon>Rhizobium/Agrobacterium group</taxon>
        <taxon>Agrobacterium</taxon>
        <taxon>Agrobacterium tumefaciens complex</taxon>
    </lineage>
</organism>
<accession>A0A7Z7BHX5</accession>
<proteinExistence type="predicted"/>
<evidence type="ECO:0000313" key="4">
    <source>
        <dbReference type="Proteomes" id="UP000198917"/>
    </source>
</evidence>
<reference evidence="3 4" key="1">
    <citation type="submission" date="2016-10" db="EMBL/GenBank/DDBJ databases">
        <authorList>
            <person name="Varghese N."/>
            <person name="Submissions S."/>
        </authorList>
    </citation>
    <scope>NUCLEOTIDE SEQUENCE [LARGE SCALE GENOMIC DNA]</scope>
    <source>
        <strain evidence="3 4">PDC82</strain>
    </source>
</reference>
<evidence type="ECO:0000256" key="1">
    <source>
        <dbReference type="SAM" id="Coils"/>
    </source>
</evidence>
<dbReference type="Proteomes" id="UP000198917">
    <property type="component" value="Unassembled WGS sequence"/>
</dbReference>
<name>A0A7Z7BHX5_9HYPH</name>
<dbReference type="AlphaFoldDB" id="A0A7Z7BHX5"/>
<evidence type="ECO:0000313" key="3">
    <source>
        <dbReference type="EMBL" id="SDJ28405.1"/>
    </source>
</evidence>
<sequence>MTRANLKVRKNGRLPCGPPSDASVDQRLQSAMDRIEEEISTSRGVYSLTGRGPSVQMVLWRAGFSKSFLEKKGKNEVRDKIQSERKDRILRWKRAILSSTLLPDTVGNLDAESKVSAPEIEEYRQSLHDAELELVEAKIEIEELKAAIARLQNG</sequence>
<feature type="coiled-coil region" evidence="1">
    <location>
        <begin position="120"/>
        <end position="154"/>
    </location>
</feature>
<gene>
    <name evidence="3" type="ORF">SAMN05428983_0980</name>
</gene>
<evidence type="ECO:0000256" key="2">
    <source>
        <dbReference type="SAM" id="MobiDB-lite"/>
    </source>
</evidence>
<feature type="region of interest" description="Disordered" evidence="2">
    <location>
        <begin position="1"/>
        <end position="24"/>
    </location>
</feature>
<feature type="compositionally biased region" description="Basic residues" evidence="2">
    <location>
        <begin position="1"/>
        <end position="12"/>
    </location>
</feature>
<dbReference type="RefSeq" id="WP_143242098.1">
    <property type="nucleotide sequence ID" value="NZ_CP048558.1"/>
</dbReference>